<keyword evidence="2" id="KW-1185">Reference proteome</keyword>
<evidence type="ECO:0000313" key="1">
    <source>
        <dbReference type="EMBL" id="TEB33833.1"/>
    </source>
</evidence>
<comment type="caution">
    <text evidence="1">The sequence shown here is derived from an EMBL/GenBank/DDBJ whole genome shotgun (WGS) entry which is preliminary data.</text>
</comment>
<dbReference type="Proteomes" id="UP000298030">
    <property type="component" value="Unassembled WGS sequence"/>
</dbReference>
<sequence>MANLIRSARPASEWTTNELAAYNIVIQTEDTSTFLGASIENLPLPQVDPVILNVEGRPPAGVSKSTRPFFRYLRGAMVHPLGGDGVESAAAHFASHLLGLLDYDEPDRVIHQRLQIRFLVSGVYADAQPDVCVLDDEDFLPLVQENKRLTPPDDLEPQLIAQAIAAFYENNRRRKSIGRPALPLQEFAGITLTGTAPIFYKIPITQELLFAINTGQYPAQQTVVHRFIPPVPDPNSFFDQGMQTLENRRVVLKCYEAFKQFV</sequence>
<evidence type="ECO:0000313" key="2">
    <source>
        <dbReference type="Proteomes" id="UP000298030"/>
    </source>
</evidence>
<gene>
    <name evidence="1" type="ORF">FA13DRAFT_1789655</name>
</gene>
<dbReference type="AlphaFoldDB" id="A0A4Y7TI36"/>
<organism evidence="1 2">
    <name type="scientific">Coprinellus micaceus</name>
    <name type="common">Glistening ink-cap mushroom</name>
    <name type="synonym">Coprinus micaceus</name>
    <dbReference type="NCBI Taxonomy" id="71717"/>
    <lineage>
        <taxon>Eukaryota</taxon>
        <taxon>Fungi</taxon>
        <taxon>Dikarya</taxon>
        <taxon>Basidiomycota</taxon>
        <taxon>Agaricomycotina</taxon>
        <taxon>Agaricomycetes</taxon>
        <taxon>Agaricomycetidae</taxon>
        <taxon>Agaricales</taxon>
        <taxon>Agaricineae</taxon>
        <taxon>Psathyrellaceae</taxon>
        <taxon>Coprinellus</taxon>
    </lineage>
</organism>
<protein>
    <submittedName>
        <fullName evidence="1">Uncharacterized protein</fullName>
    </submittedName>
</protein>
<reference evidence="1 2" key="1">
    <citation type="journal article" date="2019" name="Nat. Ecol. Evol.">
        <title>Megaphylogeny resolves global patterns of mushroom evolution.</title>
        <authorList>
            <person name="Varga T."/>
            <person name="Krizsan K."/>
            <person name="Foldi C."/>
            <person name="Dima B."/>
            <person name="Sanchez-Garcia M."/>
            <person name="Sanchez-Ramirez S."/>
            <person name="Szollosi G.J."/>
            <person name="Szarkandi J.G."/>
            <person name="Papp V."/>
            <person name="Albert L."/>
            <person name="Andreopoulos W."/>
            <person name="Angelini C."/>
            <person name="Antonin V."/>
            <person name="Barry K.W."/>
            <person name="Bougher N.L."/>
            <person name="Buchanan P."/>
            <person name="Buyck B."/>
            <person name="Bense V."/>
            <person name="Catcheside P."/>
            <person name="Chovatia M."/>
            <person name="Cooper J."/>
            <person name="Damon W."/>
            <person name="Desjardin D."/>
            <person name="Finy P."/>
            <person name="Geml J."/>
            <person name="Haridas S."/>
            <person name="Hughes K."/>
            <person name="Justo A."/>
            <person name="Karasinski D."/>
            <person name="Kautmanova I."/>
            <person name="Kiss B."/>
            <person name="Kocsube S."/>
            <person name="Kotiranta H."/>
            <person name="LaButti K.M."/>
            <person name="Lechner B.E."/>
            <person name="Liimatainen K."/>
            <person name="Lipzen A."/>
            <person name="Lukacs Z."/>
            <person name="Mihaltcheva S."/>
            <person name="Morgado L.N."/>
            <person name="Niskanen T."/>
            <person name="Noordeloos M.E."/>
            <person name="Ohm R.A."/>
            <person name="Ortiz-Santana B."/>
            <person name="Ovrebo C."/>
            <person name="Racz N."/>
            <person name="Riley R."/>
            <person name="Savchenko A."/>
            <person name="Shiryaev A."/>
            <person name="Soop K."/>
            <person name="Spirin V."/>
            <person name="Szebenyi C."/>
            <person name="Tomsovsky M."/>
            <person name="Tulloss R.E."/>
            <person name="Uehling J."/>
            <person name="Grigoriev I.V."/>
            <person name="Vagvolgyi C."/>
            <person name="Papp T."/>
            <person name="Martin F.M."/>
            <person name="Miettinen O."/>
            <person name="Hibbett D.S."/>
            <person name="Nagy L.G."/>
        </authorList>
    </citation>
    <scope>NUCLEOTIDE SEQUENCE [LARGE SCALE GENOMIC DNA]</scope>
    <source>
        <strain evidence="1 2">FP101781</strain>
    </source>
</reference>
<accession>A0A4Y7TI36</accession>
<proteinExistence type="predicted"/>
<dbReference type="EMBL" id="QPFP01000011">
    <property type="protein sequence ID" value="TEB33833.1"/>
    <property type="molecule type" value="Genomic_DNA"/>
</dbReference>
<name>A0A4Y7TI36_COPMI</name>
<dbReference type="OrthoDB" id="3213671at2759"/>